<keyword evidence="6 8" id="KW-1133">Transmembrane helix</keyword>
<dbReference type="EMBL" id="CP000267">
    <property type="protein sequence ID" value="ABD68774.1"/>
    <property type="molecule type" value="Genomic_DNA"/>
</dbReference>
<dbReference type="PROSITE" id="PS50928">
    <property type="entry name" value="ABC_TM1"/>
    <property type="match status" value="1"/>
</dbReference>
<keyword evidence="11" id="KW-1185">Reference proteome</keyword>
<evidence type="ECO:0000313" key="10">
    <source>
        <dbReference type="EMBL" id="ABD68774.1"/>
    </source>
</evidence>
<evidence type="ECO:0000256" key="2">
    <source>
        <dbReference type="ARBA" id="ARBA00010072"/>
    </source>
</evidence>
<evidence type="ECO:0000256" key="4">
    <source>
        <dbReference type="ARBA" id="ARBA00022475"/>
    </source>
</evidence>
<dbReference type="Gene3D" id="1.10.3720.10">
    <property type="entry name" value="MetI-like"/>
    <property type="match status" value="1"/>
</dbReference>
<sequence length="227" mass="24753">MTYVFEFSDVLAAWPRLLSGLKYTAELSAAGIVFGFVLGTLSAIVRHQKLPVLNGIVSVYVEAIRNTPFLVQAFLVFFGLSTLGIRLSAEFCAALALTLNAGAYTCEIMRAGLDATHKGQIEAAESLGMGWPAIYWHVMLLPAIEKVYPALTSQFVLLMLSTSITSQISAEELTGVANIVQSETFRSFEVYLLVGAIYLALSFVFRMIFWVVGKLCFTSTRVLGPSS</sequence>
<dbReference type="InterPro" id="IPR035906">
    <property type="entry name" value="MetI-like_sf"/>
</dbReference>
<evidence type="ECO:0000256" key="3">
    <source>
        <dbReference type="ARBA" id="ARBA00022448"/>
    </source>
</evidence>
<evidence type="ECO:0000256" key="7">
    <source>
        <dbReference type="ARBA" id="ARBA00023136"/>
    </source>
</evidence>
<dbReference type="NCBIfam" id="TIGR01726">
    <property type="entry name" value="HEQRo_perm_3TM"/>
    <property type="match status" value="1"/>
</dbReference>
<evidence type="ECO:0000256" key="6">
    <source>
        <dbReference type="ARBA" id="ARBA00022989"/>
    </source>
</evidence>
<dbReference type="STRING" id="338969.Rfer_1032"/>
<evidence type="ECO:0000256" key="1">
    <source>
        <dbReference type="ARBA" id="ARBA00004429"/>
    </source>
</evidence>
<reference evidence="11" key="1">
    <citation type="submission" date="2006-02" db="EMBL/GenBank/DDBJ databases">
        <title>Complete sequence of chromosome of Rhodoferax ferrireducens DSM 15236.</title>
        <authorList>
            <person name="Copeland A."/>
            <person name="Lucas S."/>
            <person name="Lapidus A."/>
            <person name="Barry K."/>
            <person name="Detter J.C."/>
            <person name="Glavina del Rio T."/>
            <person name="Hammon N."/>
            <person name="Israni S."/>
            <person name="Pitluck S."/>
            <person name="Brettin T."/>
            <person name="Bruce D."/>
            <person name="Han C."/>
            <person name="Tapia R."/>
            <person name="Gilna P."/>
            <person name="Kiss H."/>
            <person name="Schmutz J."/>
            <person name="Larimer F."/>
            <person name="Land M."/>
            <person name="Kyrpides N."/>
            <person name="Ivanova N."/>
            <person name="Richardson P."/>
        </authorList>
    </citation>
    <scope>NUCLEOTIDE SEQUENCE [LARGE SCALE GENOMIC DNA]</scope>
    <source>
        <strain evidence="11">ATCC BAA-621 / DSM 15236 / T118</strain>
    </source>
</reference>
<feature type="domain" description="ABC transmembrane type-1" evidence="9">
    <location>
        <begin position="21"/>
        <end position="209"/>
    </location>
</feature>
<keyword evidence="4" id="KW-1003">Cell membrane</keyword>
<accession>Q21ZM9</accession>
<name>Q21ZM9_ALBFT</name>
<gene>
    <name evidence="10" type="ordered locus">Rfer_1032</name>
</gene>
<keyword evidence="5 8" id="KW-0812">Transmembrane</keyword>
<dbReference type="InterPro" id="IPR000515">
    <property type="entry name" value="MetI-like"/>
</dbReference>
<dbReference type="PANTHER" id="PTHR30614">
    <property type="entry name" value="MEMBRANE COMPONENT OF AMINO ACID ABC TRANSPORTER"/>
    <property type="match status" value="1"/>
</dbReference>
<comment type="similarity">
    <text evidence="2">Belongs to the binding-protein-dependent transport system permease family. HisMQ subfamily.</text>
</comment>
<evidence type="ECO:0000256" key="5">
    <source>
        <dbReference type="ARBA" id="ARBA00022692"/>
    </source>
</evidence>
<dbReference type="CDD" id="cd06261">
    <property type="entry name" value="TM_PBP2"/>
    <property type="match status" value="1"/>
</dbReference>
<comment type="subcellular location">
    <subcellularLocation>
        <location evidence="1">Cell inner membrane</location>
        <topology evidence="1">Multi-pass membrane protein</topology>
    </subcellularLocation>
    <subcellularLocation>
        <location evidence="8">Cell membrane</location>
        <topology evidence="8">Multi-pass membrane protein</topology>
    </subcellularLocation>
</comment>
<dbReference type="PANTHER" id="PTHR30614:SF35">
    <property type="entry name" value="ABC TRANSPORTER PERMEASE PROTEIN"/>
    <property type="match status" value="1"/>
</dbReference>
<dbReference type="RefSeq" id="WP_011463343.1">
    <property type="nucleotide sequence ID" value="NC_007908.1"/>
</dbReference>
<feature type="transmembrane region" description="Helical" evidence="8">
    <location>
        <begin position="190"/>
        <end position="212"/>
    </location>
</feature>
<dbReference type="SUPFAM" id="SSF161098">
    <property type="entry name" value="MetI-like"/>
    <property type="match status" value="1"/>
</dbReference>
<feature type="transmembrane region" description="Helical" evidence="8">
    <location>
        <begin position="27"/>
        <end position="45"/>
    </location>
</feature>
<keyword evidence="3 8" id="KW-0813">Transport</keyword>
<dbReference type="InterPro" id="IPR043429">
    <property type="entry name" value="ArtM/GltK/GlnP/TcyL/YhdX-like"/>
</dbReference>
<dbReference type="AlphaFoldDB" id="Q21ZM9"/>
<dbReference type="GO" id="GO:0043190">
    <property type="term" value="C:ATP-binding cassette (ABC) transporter complex"/>
    <property type="evidence" value="ECO:0007669"/>
    <property type="project" value="InterPro"/>
</dbReference>
<organism evidence="10 11">
    <name type="scientific">Albidiferax ferrireducens (strain ATCC BAA-621 / DSM 15236 / T118)</name>
    <name type="common">Rhodoferax ferrireducens</name>
    <dbReference type="NCBI Taxonomy" id="338969"/>
    <lineage>
        <taxon>Bacteria</taxon>
        <taxon>Pseudomonadati</taxon>
        <taxon>Pseudomonadota</taxon>
        <taxon>Betaproteobacteria</taxon>
        <taxon>Burkholderiales</taxon>
        <taxon>Comamonadaceae</taxon>
        <taxon>Rhodoferax</taxon>
    </lineage>
</organism>
<dbReference type="OrthoDB" id="6580405at2"/>
<proteinExistence type="inferred from homology"/>
<dbReference type="Proteomes" id="UP000008332">
    <property type="component" value="Chromosome"/>
</dbReference>
<dbReference type="HOGENOM" id="CLU_019602_1_0_4"/>
<evidence type="ECO:0000259" key="9">
    <source>
        <dbReference type="PROSITE" id="PS50928"/>
    </source>
</evidence>
<dbReference type="Pfam" id="PF00528">
    <property type="entry name" value="BPD_transp_1"/>
    <property type="match status" value="1"/>
</dbReference>
<protein>
    <submittedName>
        <fullName evidence="10">Amino acid ABC transporter, permease protein, 3-TM region, His/Glu/Gln/Arg/opine</fullName>
    </submittedName>
</protein>
<dbReference type="KEGG" id="rfr:Rfer_1032"/>
<dbReference type="InterPro" id="IPR010065">
    <property type="entry name" value="AA_ABC_transptr_permease_3TM"/>
</dbReference>
<dbReference type="GO" id="GO:0006865">
    <property type="term" value="P:amino acid transport"/>
    <property type="evidence" value="ECO:0007669"/>
    <property type="project" value="TreeGrafter"/>
</dbReference>
<keyword evidence="7 8" id="KW-0472">Membrane</keyword>
<dbReference type="eggNOG" id="COG0765">
    <property type="taxonomic scope" value="Bacteria"/>
</dbReference>
<evidence type="ECO:0000256" key="8">
    <source>
        <dbReference type="RuleBase" id="RU363032"/>
    </source>
</evidence>
<dbReference type="GO" id="GO:0022857">
    <property type="term" value="F:transmembrane transporter activity"/>
    <property type="evidence" value="ECO:0007669"/>
    <property type="project" value="InterPro"/>
</dbReference>
<evidence type="ECO:0000313" key="11">
    <source>
        <dbReference type="Proteomes" id="UP000008332"/>
    </source>
</evidence>